<evidence type="ECO:0000313" key="3">
    <source>
        <dbReference type="Proteomes" id="UP000622317"/>
    </source>
</evidence>
<feature type="chain" id="PRO_5037296834" evidence="1">
    <location>
        <begin position="22"/>
        <end position="287"/>
    </location>
</feature>
<dbReference type="RefSeq" id="WP_191619220.1">
    <property type="nucleotide sequence ID" value="NZ_JACYFG010000051.1"/>
</dbReference>
<dbReference type="Proteomes" id="UP000622317">
    <property type="component" value="Unassembled WGS sequence"/>
</dbReference>
<gene>
    <name evidence="2" type="ORF">IEN85_21835</name>
</gene>
<dbReference type="Pfam" id="PF11138">
    <property type="entry name" value="DUF2911"/>
    <property type="match status" value="1"/>
</dbReference>
<evidence type="ECO:0000313" key="2">
    <source>
        <dbReference type="EMBL" id="MBD5782155.1"/>
    </source>
</evidence>
<comment type="caution">
    <text evidence="2">The sequence shown here is derived from an EMBL/GenBank/DDBJ whole genome shotgun (WGS) entry which is preliminary data.</text>
</comment>
<keyword evidence="1" id="KW-0732">Signal</keyword>
<keyword evidence="3" id="KW-1185">Reference proteome</keyword>
<organism evidence="2 3">
    <name type="scientific">Pelagicoccus enzymogenes</name>
    <dbReference type="NCBI Taxonomy" id="2773457"/>
    <lineage>
        <taxon>Bacteria</taxon>
        <taxon>Pseudomonadati</taxon>
        <taxon>Verrucomicrobiota</taxon>
        <taxon>Opitutia</taxon>
        <taxon>Puniceicoccales</taxon>
        <taxon>Pelagicoccaceae</taxon>
        <taxon>Pelagicoccus</taxon>
    </lineage>
</organism>
<sequence length="287" mass="31300">MNPISCLLKRAVLLGASIALAANVSAQLKTPAASPHAVLEQTVGLTEVAVDYSRPSVKGREIFGGLVPYGKVWRTGANQPSKISFSDDVVLGGEKVPAGQYAFYTIPGKTEWTVIIYKSTDLWGSMGYDPKNDLVRFTVKPTKLAQPVESMTFSIDGLRNDGALLQLDWDRTRIAIPMEVPTAEKVMAQIEELRGTPAFEKPNVLFSAGTYYHESGKDLETALEWVSKACELSDRPAYWMFARKARIEVELGKTAAAKVSAEKTLELATAGGNADYQKIARDILAKL</sequence>
<dbReference type="AlphaFoldDB" id="A0A927FD40"/>
<evidence type="ECO:0000256" key="1">
    <source>
        <dbReference type="SAM" id="SignalP"/>
    </source>
</evidence>
<accession>A0A927FD40</accession>
<name>A0A927FD40_9BACT</name>
<protein>
    <submittedName>
        <fullName evidence="2">DUF2911 domain-containing protein</fullName>
    </submittedName>
</protein>
<dbReference type="InterPro" id="IPR021314">
    <property type="entry name" value="DUF2911"/>
</dbReference>
<feature type="signal peptide" evidence="1">
    <location>
        <begin position="1"/>
        <end position="21"/>
    </location>
</feature>
<dbReference type="EMBL" id="JACYFG010000051">
    <property type="protein sequence ID" value="MBD5782155.1"/>
    <property type="molecule type" value="Genomic_DNA"/>
</dbReference>
<proteinExistence type="predicted"/>
<reference evidence="2" key="1">
    <citation type="submission" date="2020-09" db="EMBL/GenBank/DDBJ databases">
        <title>Pelagicoccus enzymogenes sp. nov. with an EPS production, isolated from marine sediment.</title>
        <authorList>
            <person name="Feng X."/>
        </authorList>
    </citation>
    <scope>NUCLEOTIDE SEQUENCE</scope>
    <source>
        <strain evidence="2">NFK12</strain>
    </source>
</reference>